<organism evidence="1 2">
    <name type="scientific">Shouchella xiaoxiensis</name>
    <dbReference type="NCBI Taxonomy" id="766895"/>
    <lineage>
        <taxon>Bacteria</taxon>
        <taxon>Bacillati</taxon>
        <taxon>Bacillota</taxon>
        <taxon>Bacilli</taxon>
        <taxon>Bacillales</taxon>
        <taxon>Bacillaceae</taxon>
        <taxon>Shouchella</taxon>
    </lineage>
</organism>
<evidence type="ECO:0000313" key="1">
    <source>
        <dbReference type="EMBL" id="MBM7838298.1"/>
    </source>
</evidence>
<accession>A0ABS2SS01</accession>
<dbReference type="EMBL" id="JAFBCV010000004">
    <property type="protein sequence ID" value="MBM7838298.1"/>
    <property type="molecule type" value="Genomic_DNA"/>
</dbReference>
<proteinExistence type="predicted"/>
<keyword evidence="2" id="KW-1185">Reference proteome</keyword>
<evidence type="ECO:0000313" key="2">
    <source>
        <dbReference type="Proteomes" id="UP001179280"/>
    </source>
</evidence>
<sequence length="91" mass="9958">MQASTGEEIAVIKDADFIKNLANELNQADTASVSNLDLPSPDYSIAFLSNDEVIQELGYYEEDRSFGGVIGRYLDPVEGIHLAVLLELPID</sequence>
<dbReference type="RefSeq" id="WP_204465466.1">
    <property type="nucleotide sequence ID" value="NZ_JAFBCV010000004.1"/>
</dbReference>
<dbReference type="Proteomes" id="UP001179280">
    <property type="component" value="Unassembled WGS sequence"/>
</dbReference>
<protein>
    <submittedName>
        <fullName evidence="1">Uncharacterized protein</fullName>
    </submittedName>
</protein>
<reference evidence="1" key="1">
    <citation type="submission" date="2021-01" db="EMBL/GenBank/DDBJ databases">
        <title>Genomic Encyclopedia of Type Strains, Phase IV (KMG-IV): sequencing the most valuable type-strain genomes for metagenomic binning, comparative biology and taxonomic classification.</title>
        <authorList>
            <person name="Goeker M."/>
        </authorList>
    </citation>
    <scope>NUCLEOTIDE SEQUENCE</scope>
    <source>
        <strain evidence="1">DSM 21943</strain>
    </source>
</reference>
<name>A0ABS2SS01_9BACI</name>
<gene>
    <name evidence="1" type="ORF">JOC54_001554</name>
</gene>
<comment type="caution">
    <text evidence="1">The sequence shown here is derived from an EMBL/GenBank/DDBJ whole genome shotgun (WGS) entry which is preliminary data.</text>
</comment>